<dbReference type="FunFam" id="3.30.70.580:FF:000001">
    <property type="entry name" value="tRNA pseudouridine synthase A"/>
    <property type="match status" value="1"/>
</dbReference>
<evidence type="ECO:0000256" key="2">
    <source>
        <dbReference type="ARBA" id="ARBA00022694"/>
    </source>
</evidence>
<dbReference type="HAMAP" id="MF_00171">
    <property type="entry name" value="TruA"/>
    <property type="match status" value="1"/>
</dbReference>
<dbReference type="GO" id="GO:0160147">
    <property type="term" value="F:tRNA pseudouridine(38-40) synthase activity"/>
    <property type="evidence" value="ECO:0007669"/>
    <property type="project" value="UniProtKB-EC"/>
</dbReference>
<evidence type="ECO:0000313" key="9">
    <source>
        <dbReference type="EMBL" id="MBK9981643.1"/>
    </source>
</evidence>
<keyword evidence="3 4" id="KW-0413">Isomerase</keyword>
<proteinExistence type="inferred from homology"/>
<comment type="catalytic activity">
    <reaction evidence="4 7">
        <text>uridine(38/39/40) in tRNA = pseudouridine(38/39/40) in tRNA</text>
        <dbReference type="Rhea" id="RHEA:22376"/>
        <dbReference type="Rhea" id="RHEA-COMP:10085"/>
        <dbReference type="Rhea" id="RHEA-COMP:10087"/>
        <dbReference type="ChEBI" id="CHEBI:65314"/>
        <dbReference type="ChEBI" id="CHEBI:65315"/>
        <dbReference type="EC" id="5.4.99.12"/>
    </reaction>
</comment>
<protein>
    <recommendedName>
        <fullName evidence="4">tRNA pseudouridine synthase A</fullName>
        <ecNumber evidence="4">5.4.99.12</ecNumber>
    </recommendedName>
    <alternativeName>
        <fullName evidence="4">tRNA pseudouridine(38-40) synthase</fullName>
    </alternativeName>
    <alternativeName>
        <fullName evidence="4">tRNA pseudouridylate synthase I</fullName>
    </alternativeName>
    <alternativeName>
        <fullName evidence="4">tRNA-uridine isomerase I</fullName>
    </alternativeName>
</protein>
<dbReference type="PIRSF" id="PIRSF001430">
    <property type="entry name" value="tRNA_psdUrid_synth"/>
    <property type="match status" value="1"/>
</dbReference>
<comment type="subunit">
    <text evidence="4">Homodimer.</text>
</comment>
<evidence type="ECO:0000256" key="4">
    <source>
        <dbReference type="HAMAP-Rule" id="MF_00171"/>
    </source>
</evidence>
<feature type="active site" description="Nucleophile" evidence="4 5">
    <location>
        <position position="51"/>
    </location>
</feature>
<feature type="binding site" evidence="4 6">
    <location>
        <position position="109"/>
    </location>
    <ligand>
        <name>substrate</name>
    </ligand>
</feature>
<dbReference type="PANTHER" id="PTHR11142:SF0">
    <property type="entry name" value="TRNA PSEUDOURIDINE SYNTHASE-LIKE 1"/>
    <property type="match status" value="1"/>
</dbReference>
<evidence type="ECO:0000256" key="5">
    <source>
        <dbReference type="PIRSR" id="PIRSR001430-1"/>
    </source>
</evidence>
<comment type="function">
    <text evidence="4">Formation of pseudouridine at positions 38, 39 and 40 in the anticodon stem and loop of transfer RNAs.</text>
</comment>
<organism evidence="9 10">
    <name type="scientific">Candidatus Opimibacter skivensis</name>
    <dbReference type="NCBI Taxonomy" id="2982028"/>
    <lineage>
        <taxon>Bacteria</taxon>
        <taxon>Pseudomonadati</taxon>
        <taxon>Bacteroidota</taxon>
        <taxon>Saprospiria</taxon>
        <taxon>Saprospirales</taxon>
        <taxon>Saprospiraceae</taxon>
        <taxon>Candidatus Opimibacter</taxon>
    </lineage>
</organism>
<sequence length="244" mass="28164">MRWRLELSYLGKAYCGWQRQPGDITVQQTLEEAFTTILREPIEITGCGRTDTGVHARHYTAHFDVASAIYSPKLLYQINSILPLDISINSIVETDYSFHARYSATERHYKYYIHFEKNPFTRDQSFYFNQNVELDMMAMQETALLLRDYTEFLPFCKTGSSVEHYKCAITDSLWIFEENKATFSIKANRFLRGMVRLIVGACLNAGLGKLSVSDIKECLDNQIPLPVQWSVPPEGLFLEEVVYP</sequence>
<accession>A0A9D7XRS4</accession>
<dbReference type="CDD" id="cd02570">
    <property type="entry name" value="PseudoU_synth_EcTruA"/>
    <property type="match status" value="1"/>
</dbReference>
<dbReference type="PANTHER" id="PTHR11142">
    <property type="entry name" value="PSEUDOURIDYLATE SYNTHASE"/>
    <property type="match status" value="1"/>
</dbReference>
<name>A0A9D7XRS4_9BACT</name>
<dbReference type="InterPro" id="IPR020097">
    <property type="entry name" value="PsdUridine_synth_TruA_a/b_dom"/>
</dbReference>
<dbReference type="EMBL" id="JADKGY010000001">
    <property type="protein sequence ID" value="MBK9981643.1"/>
    <property type="molecule type" value="Genomic_DNA"/>
</dbReference>
<dbReference type="AlphaFoldDB" id="A0A9D7XRS4"/>
<dbReference type="Gene3D" id="3.30.70.660">
    <property type="entry name" value="Pseudouridine synthase I, catalytic domain, C-terminal subdomain"/>
    <property type="match status" value="1"/>
</dbReference>
<keyword evidence="2 4" id="KW-0819">tRNA processing</keyword>
<dbReference type="EC" id="5.4.99.12" evidence="4"/>
<comment type="caution">
    <text evidence="4">Lacks conserved residue(s) required for the propagation of feature annotation.</text>
</comment>
<dbReference type="SUPFAM" id="SSF55120">
    <property type="entry name" value="Pseudouridine synthase"/>
    <property type="match status" value="1"/>
</dbReference>
<dbReference type="NCBIfam" id="TIGR00071">
    <property type="entry name" value="hisT_truA"/>
    <property type="match status" value="1"/>
</dbReference>
<dbReference type="Pfam" id="PF01416">
    <property type="entry name" value="PseudoU_synth_1"/>
    <property type="match status" value="2"/>
</dbReference>
<gene>
    <name evidence="4 9" type="primary">truA</name>
    <name evidence="9" type="ORF">IPP15_04335</name>
</gene>
<dbReference type="Gene3D" id="3.30.70.580">
    <property type="entry name" value="Pseudouridine synthase I, catalytic domain, N-terminal subdomain"/>
    <property type="match status" value="1"/>
</dbReference>
<dbReference type="InterPro" id="IPR020095">
    <property type="entry name" value="PsdUridine_synth_TruA_C"/>
</dbReference>
<reference evidence="9 10" key="1">
    <citation type="submission" date="2020-10" db="EMBL/GenBank/DDBJ databases">
        <title>Connecting structure to function with the recovery of over 1000 high-quality activated sludge metagenome-assembled genomes encoding full-length rRNA genes using long-read sequencing.</title>
        <authorList>
            <person name="Singleton C.M."/>
            <person name="Petriglieri F."/>
            <person name="Kristensen J.M."/>
            <person name="Kirkegaard R.H."/>
            <person name="Michaelsen T.Y."/>
            <person name="Andersen M.H."/>
            <person name="Karst S.M."/>
            <person name="Dueholm M.S."/>
            <person name="Nielsen P.H."/>
            <person name="Albertsen M."/>
        </authorList>
    </citation>
    <scope>NUCLEOTIDE SEQUENCE [LARGE SCALE GENOMIC DNA]</scope>
    <source>
        <strain evidence="9">Ribe_18-Q3-R11-54_MAXAC.273</strain>
    </source>
</reference>
<comment type="similarity">
    <text evidence="1 4 7">Belongs to the tRNA pseudouridine synthase TruA family.</text>
</comment>
<evidence type="ECO:0000256" key="7">
    <source>
        <dbReference type="RuleBase" id="RU003792"/>
    </source>
</evidence>
<feature type="domain" description="Pseudouridine synthase I TruA alpha/beta" evidence="8">
    <location>
        <begin position="8"/>
        <end position="102"/>
    </location>
</feature>
<evidence type="ECO:0000256" key="6">
    <source>
        <dbReference type="PIRSR" id="PIRSR001430-2"/>
    </source>
</evidence>
<dbReference type="InterPro" id="IPR020094">
    <property type="entry name" value="TruA/RsuA/RluB/E/F_N"/>
</dbReference>
<dbReference type="Proteomes" id="UP000808337">
    <property type="component" value="Unassembled WGS sequence"/>
</dbReference>
<dbReference type="GO" id="GO:0031119">
    <property type="term" value="P:tRNA pseudouridine synthesis"/>
    <property type="evidence" value="ECO:0007669"/>
    <property type="project" value="UniProtKB-UniRule"/>
</dbReference>
<evidence type="ECO:0000313" key="10">
    <source>
        <dbReference type="Proteomes" id="UP000808337"/>
    </source>
</evidence>
<evidence type="ECO:0000256" key="1">
    <source>
        <dbReference type="ARBA" id="ARBA00009375"/>
    </source>
</evidence>
<dbReference type="InterPro" id="IPR020103">
    <property type="entry name" value="PsdUridine_synth_cat_dom_sf"/>
</dbReference>
<feature type="domain" description="Pseudouridine synthase I TruA alpha/beta" evidence="8">
    <location>
        <begin position="154"/>
        <end position="244"/>
    </location>
</feature>
<comment type="caution">
    <text evidence="9">The sequence shown here is derived from an EMBL/GenBank/DDBJ whole genome shotgun (WGS) entry which is preliminary data.</text>
</comment>
<dbReference type="InterPro" id="IPR001406">
    <property type="entry name" value="PsdUridine_synth_TruA"/>
</dbReference>
<evidence type="ECO:0000259" key="8">
    <source>
        <dbReference type="Pfam" id="PF01416"/>
    </source>
</evidence>
<dbReference type="GO" id="GO:0003723">
    <property type="term" value="F:RNA binding"/>
    <property type="evidence" value="ECO:0007669"/>
    <property type="project" value="InterPro"/>
</dbReference>
<evidence type="ECO:0000256" key="3">
    <source>
        <dbReference type="ARBA" id="ARBA00023235"/>
    </source>
</evidence>